<evidence type="ECO:0000313" key="7">
    <source>
        <dbReference type="Proteomes" id="UP000266152"/>
    </source>
</evidence>
<gene>
    <name evidence="6" type="ORF">FSPOR_4094</name>
</gene>
<dbReference type="EMBL" id="PXOF01000053">
    <property type="protein sequence ID" value="RGP70194.1"/>
    <property type="molecule type" value="Genomic_DNA"/>
</dbReference>
<evidence type="ECO:0000256" key="3">
    <source>
        <dbReference type="PROSITE-ProRule" id="PRU00023"/>
    </source>
</evidence>
<evidence type="ECO:0000313" key="6">
    <source>
        <dbReference type="EMBL" id="RGP70194.1"/>
    </source>
</evidence>
<name>A0A395SCP7_FUSSP</name>
<feature type="compositionally biased region" description="Basic and acidic residues" evidence="4">
    <location>
        <begin position="2044"/>
        <end position="2057"/>
    </location>
</feature>
<feature type="repeat" description="ANK" evidence="3">
    <location>
        <begin position="767"/>
        <end position="799"/>
    </location>
</feature>
<feature type="repeat" description="ANK" evidence="3">
    <location>
        <begin position="866"/>
        <end position="898"/>
    </location>
</feature>
<dbReference type="InterPro" id="IPR043136">
    <property type="entry name" value="B30.2/SPRY_sf"/>
</dbReference>
<dbReference type="STRING" id="5514.A0A395SCP7"/>
<dbReference type="Pfam" id="PF00023">
    <property type="entry name" value="Ank"/>
    <property type="match status" value="2"/>
</dbReference>
<feature type="repeat" description="ANK" evidence="3">
    <location>
        <begin position="1581"/>
        <end position="1613"/>
    </location>
</feature>
<dbReference type="SUPFAM" id="SSF48403">
    <property type="entry name" value="Ankyrin repeat"/>
    <property type="match status" value="4"/>
</dbReference>
<dbReference type="PRINTS" id="PR01415">
    <property type="entry name" value="ANKYRIN"/>
</dbReference>
<feature type="repeat" description="ANK" evidence="3">
    <location>
        <begin position="1380"/>
        <end position="1412"/>
    </location>
</feature>
<dbReference type="Gene3D" id="2.60.120.920">
    <property type="match status" value="1"/>
</dbReference>
<feature type="repeat" description="ANK" evidence="3">
    <location>
        <begin position="800"/>
        <end position="832"/>
    </location>
</feature>
<feature type="compositionally biased region" description="Acidic residues" evidence="4">
    <location>
        <begin position="942"/>
        <end position="957"/>
    </location>
</feature>
<dbReference type="InterPro" id="IPR013320">
    <property type="entry name" value="ConA-like_dom_sf"/>
</dbReference>
<keyword evidence="1" id="KW-0677">Repeat</keyword>
<feature type="compositionally biased region" description="Polar residues" evidence="4">
    <location>
        <begin position="2118"/>
        <end position="2137"/>
    </location>
</feature>
<feature type="repeat" description="ANK" evidence="3">
    <location>
        <begin position="1614"/>
        <end position="1646"/>
    </location>
</feature>
<feature type="repeat" description="ANK" evidence="3">
    <location>
        <begin position="1413"/>
        <end position="1445"/>
    </location>
</feature>
<feature type="region of interest" description="Disordered" evidence="4">
    <location>
        <begin position="935"/>
        <end position="964"/>
    </location>
</feature>
<feature type="compositionally biased region" description="Basic and acidic residues" evidence="4">
    <location>
        <begin position="2153"/>
        <end position="2169"/>
    </location>
</feature>
<sequence>MDDRYHRQFQLVIVHSITDSATIQSEVENFWEARLPKAVVTTFRFIQEDVAWGTRGFVESAGRLLKEVQRDRSNTPDIPCVILCHELGGCLVQQALVLAARDKNYYNLSIRVALIIFCNTPNSKDEELKPENYVLQLLSTSDVGSYSPLALMKEIPPAVESLSWEYAGDDSTEIVSDTVNRAVGDQLRSLSQSLLEFLLVLSGVDVENHQLRLQKPIVQSKWWDTESPDFQGWKSLKESAPNILHVYNIPESSSATLASQMFFELQQTFENALLTTYALRKQDHRTQLVETFFVSLIRQILRSQPSLFRRVTSIAEQIRKEEVFSYEVLQSVLLALLRASINRPIVLILSGVQDSKTSVVESLTGLVKEYRKAPTCGFKIIILTEVDKVSDLEFDNDISSTIDTSDDEISRKLHEDFVSSRMETLVRSRSQWKQIFEATVQRLASPQSFVQAGLMASCLETRNLASTPNAMKEALQVLPSTVDEVFMMVLNHCVDKTGLCIRSLMQWILHAVRPLTVAELSVVAALSASEKPSIDVLKHDLPLDLYRDLEDLSKTLVEFAGIHVFPIYGSIGSHLVDYQGGNSHSMIVTKCLDYLESSFNCNTIGSDTSEDGKCPEAELLEYAVREWPQHYNLAPGSSIMRDRVLGFLGTEKYAQAWFKLYQKYANFSAETYYGLDDGLKVACWFGLLDVAEIAIERMKETEDSMGRLTQALDLAAANGKANVVDALLKAGASYNFGLCWASEGGFNDIVATLLDANGEAIDKDDIRGRTPFILGALRGNEKIAAYLLQKGANPSLTAGYGINALHLAALTGQVAIVQPLINAKVDVNAVTDGGDDALRLAAAGGFDNIVKLLLPYETDIDEMNKDGMTALHLAVRNGHTSVCDLLFEAGASLQKMTSQGLSSLHLAAEQGFVDVVRWLFSKKFILIDPEPAIHEVNGQGSEGDEQDDKEKQDEENDSSSQSFDTTADVLSPLQLAARNGNVEVITELLKHAEHSTEQERSTSLLLAAREGFREIVEDILNLGMVTAIRTRHGNTSLHLAAEQDPNIVSRLLKLESEGKNIFDIKAKNNYGWTPLHFAVSSGRFVTILTLLDNGSKITETTSSGQTVFHIAAFRGHSFVLQTLWNMQRGKHIEKQAISFAEDEDGNTPFTLASAQGHVGIMSFMLDKVSSSSSKVTKLEGDKKKALIMASQGGGHLEAVKLLLSNGWDVNAKDENGDCALHHAASSEDIAIIKLLIANGAEPNLPGSKGWTPLHNAAAKSPDAVKALLEDERTDIEALDEEKVTPLWQASYFGQVSSVKLLLQRSPNLNVMERSRDWTPLHAAYDNPEITKLLLDAGADPTLGDANGLPLLPFVSDEANGAETVQHYLDAGLDPNIKNGDGFTAVHVAAEVNNLEIVKILKDKGADIAATGQHGETALHLSAYQGHQDVVEYLLDCGLDVNQHSTNWGTPIMAAAKGSEAQIVAVLIEKGADVNATSQDFDCYTAIQAATWAESPDTVQALLDGKSDVNLVGGEYGSAICASAYVGSRDIAVRLLDAGANIDYAEGPFGTAIECALSRKFWDVATLCLERNAALNLVSKGKHGTALLAAIHGENWEMVEDLLNRGADPNLKSESGETPTQAAIRKGREKILEVILDKGGKLSFRDKYGRGAISTAIVHNSLGLLQYMWGREDVDINERDAAQRTPLMLAVLQGVNSIQELHTNGAALDLQDRWGNTALIYSIIRDYQPLALELIKCGASLFKTDMRQRDALYWACRQSSSDTFSNVYQAMRKLNSAPGRFQSAINAAAASGQSSMIEALLDNIKYSQLQIYDDGWTARHTALRYRRPDLDEVIKVAIVESGQKVADPLPAVRLPTKWHDSDLSMGLFRGADPRVLKVSNAFEPLKTDPPKALARTDYPMWPQKHDVYYFEITIVNQGDDDKRRFAVGFCDETTSLGVQLGWMNGSWGYHGDDGNSFRGINTGTGSPFGPTFGQGDVIGCGVNFNKQTAFYTKNGQIIGQSFTDVQGKLYPAFSVDVRMKSCEVSARFWEDDEIGNKDFMFKGPFDDPKMFHESERGSADNQADEDSESDKGSVTTGTEDIYHINTVTSPITIPVLNKPMNEALGSIFSGAIPAQFMSTNQSKGESQNGEAPSESSSQTKDRIIKEIQSRVEEAKGLQEKSLELHDKADKEEDPEQAENIRHEAKEIDKKAAKLMKTAERLEKGWLQGGAMGTGIGAGVASGLGMGIGALLTGVVAIPTAGLGLLIGAGTGLAHGSWVKFTDAFTKDETESIVNEAEEEAEKIAKG</sequence>
<dbReference type="InterPro" id="IPR003877">
    <property type="entry name" value="SPRY_dom"/>
</dbReference>
<dbReference type="SMART" id="SM00248">
    <property type="entry name" value="ANK"/>
    <property type="match status" value="31"/>
</dbReference>
<keyword evidence="7" id="KW-1185">Reference proteome</keyword>
<comment type="caution">
    <text evidence="6">The sequence shown here is derived from an EMBL/GenBank/DDBJ whole genome shotgun (WGS) entry which is preliminary data.</text>
</comment>
<dbReference type="Gene3D" id="1.25.40.20">
    <property type="entry name" value="Ankyrin repeat-containing domain"/>
    <property type="match status" value="5"/>
</dbReference>
<organism evidence="6 7">
    <name type="scientific">Fusarium sporotrichioides</name>
    <dbReference type="NCBI Taxonomy" id="5514"/>
    <lineage>
        <taxon>Eukaryota</taxon>
        <taxon>Fungi</taxon>
        <taxon>Dikarya</taxon>
        <taxon>Ascomycota</taxon>
        <taxon>Pezizomycotina</taxon>
        <taxon>Sordariomycetes</taxon>
        <taxon>Hypocreomycetidae</taxon>
        <taxon>Hypocreales</taxon>
        <taxon>Nectriaceae</taxon>
        <taxon>Fusarium</taxon>
    </lineage>
</organism>
<dbReference type="PANTHER" id="PTHR24198">
    <property type="entry name" value="ANKYRIN REPEAT AND PROTEIN KINASE DOMAIN-CONTAINING PROTEIN"/>
    <property type="match status" value="1"/>
</dbReference>
<evidence type="ECO:0000256" key="4">
    <source>
        <dbReference type="SAM" id="MobiDB-lite"/>
    </source>
</evidence>
<dbReference type="SUPFAM" id="SSF49899">
    <property type="entry name" value="Concanavalin A-like lectins/glucanases"/>
    <property type="match status" value="1"/>
</dbReference>
<dbReference type="InterPro" id="IPR002110">
    <property type="entry name" value="Ankyrin_rpt"/>
</dbReference>
<dbReference type="Pfam" id="PF12796">
    <property type="entry name" value="Ank_2"/>
    <property type="match status" value="7"/>
</dbReference>
<dbReference type="Pfam" id="PF00622">
    <property type="entry name" value="SPRY"/>
    <property type="match status" value="1"/>
</dbReference>
<feature type="repeat" description="ANK" evidence="3">
    <location>
        <begin position="1070"/>
        <end position="1102"/>
    </location>
</feature>
<dbReference type="InterPro" id="IPR001870">
    <property type="entry name" value="B30.2/SPRY"/>
</dbReference>
<feature type="region of interest" description="Disordered" evidence="4">
    <location>
        <begin position="2118"/>
        <end position="2140"/>
    </location>
</feature>
<dbReference type="PROSITE" id="PS50088">
    <property type="entry name" value="ANK_REPEAT"/>
    <property type="match status" value="13"/>
</dbReference>
<protein>
    <submittedName>
        <fullName evidence="6">Ankyrin repeat-containing domain</fullName>
    </submittedName>
</protein>
<dbReference type="Proteomes" id="UP000266152">
    <property type="component" value="Unassembled WGS sequence"/>
</dbReference>
<feature type="region of interest" description="Disordered" evidence="4">
    <location>
        <begin position="2153"/>
        <end position="2181"/>
    </location>
</feature>
<accession>A0A395SCP7</accession>
<feature type="repeat" description="ANK" evidence="3">
    <location>
        <begin position="833"/>
        <end position="865"/>
    </location>
</feature>
<evidence type="ECO:0000256" key="2">
    <source>
        <dbReference type="ARBA" id="ARBA00023043"/>
    </source>
</evidence>
<dbReference type="InterPro" id="IPR056884">
    <property type="entry name" value="NPHP3-like_N"/>
</dbReference>
<dbReference type="InterPro" id="IPR036770">
    <property type="entry name" value="Ankyrin_rpt-contain_sf"/>
</dbReference>
<feature type="repeat" description="ANK" evidence="3">
    <location>
        <begin position="1215"/>
        <end position="1247"/>
    </location>
</feature>
<feature type="repeat" description="ANK" evidence="3">
    <location>
        <begin position="1446"/>
        <end position="1478"/>
    </location>
</feature>
<reference evidence="6 7" key="1">
    <citation type="journal article" date="2018" name="PLoS Pathog.">
        <title>Evolution of structural diversity of trichothecenes, a family of toxins produced by plant pathogenic and entomopathogenic fungi.</title>
        <authorList>
            <person name="Proctor R.H."/>
            <person name="McCormick S.P."/>
            <person name="Kim H.S."/>
            <person name="Cardoza R.E."/>
            <person name="Stanley A.M."/>
            <person name="Lindo L."/>
            <person name="Kelly A."/>
            <person name="Brown D.W."/>
            <person name="Lee T."/>
            <person name="Vaughan M.M."/>
            <person name="Alexander N.J."/>
            <person name="Busman M."/>
            <person name="Gutierrez S."/>
        </authorList>
    </citation>
    <scope>NUCLEOTIDE SEQUENCE [LARGE SCALE GENOMIC DNA]</scope>
    <source>
        <strain evidence="6 7">NRRL 3299</strain>
    </source>
</reference>
<feature type="repeat" description="ANK" evidence="3">
    <location>
        <begin position="1181"/>
        <end position="1214"/>
    </location>
</feature>
<evidence type="ECO:0000256" key="1">
    <source>
        <dbReference type="ARBA" id="ARBA00022737"/>
    </source>
</evidence>
<feature type="region of interest" description="Disordered" evidence="4">
    <location>
        <begin position="2044"/>
        <end position="2076"/>
    </location>
</feature>
<feature type="domain" description="B30.2/SPRY" evidence="5">
    <location>
        <begin position="1835"/>
        <end position="2032"/>
    </location>
</feature>
<feature type="repeat" description="ANK" evidence="3">
    <location>
        <begin position="1281"/>
        <end position="1313"/>
    </location>
</feature>
<dbReference type="PANTHER" id="PTHR24198:SF165">
    <property type="entry name" value="ANKYRIN REPEAT-CONTAINING PROTEIN-RELATED"/>
    <property type="match status" value="1"/>
</dbReference>
<dbReference type="PROSITE" id="PS50297">
    <property type="entry name" value="ANK_REP_REGION"/>
    <property type="match status" value="9"/>
</dbReference>
<keyword evidence="2 3" id="KW-0040">ANK repeat</keyword>
<evidence type="ECO:0000259" key="5">
    <source>
        <dbReference type="PROSITE" id="PS50188"/>
    </source>
</evidence>
<dbReference type="Pfam" id="PF24883">
    <property type="entry name" value="NPHP3_N"/>
    <property type="match status" value="1"/>
</dbReference>
<dbReference type="PROSITE" id="PS50188">
    <property type="entry name" value="B302_SPRY"/>
    <property type="match status" value="1"/>
</dbReference>
<dbReference type="SMART" id="SM00449">
    <property type="entry name" value="SPRY"/>
    <property type="match status" value="1"/>
</dbReference>
<proteinExistence type="predicted"/>